<dbReference type="InterPro" id="IPR007627">
    <property type="entry name" value="RNA_pol_sigma70_r2"/>
</dbReference>
<accession>A0ABT0CCJ0</accession>
<keyword evidence="3" id="KW-0238">DNA-binding</keyword>
<dbReference type="InterPro" id="IPR013324">
    <property type="entry name" value="RNA_pol_sigma_r3/r4-like"/>
</dbReference>
<evidence type="ECO:0000313" key="6">
    <source>
        <dbReference type="EMBL" id="MCJ2543485.1"/>
    </source>
</evidence>
<dbReference type="RefSeq" id="WP_244350865.1">
    <property type="nucleotide sequence ID" value="NZ_JAFIRA010000029.1"/>
</dbReference>
<reference evidence="6" key="1">
    <citation type="submission" date="2021-02" db="EMBL/GenBank/DDBJ databases">
        <title>The CRISPR/cas machinery reduction and long-range gene transfer in the hot spring cyanobacterium Synechococcus.</title>
        <authorList>
            <person name="Dvorak P."/>
            <person name="Jahodarova E."/>
            <person name="Hasler P."/>
            <person name="Poulickova A."/>
        </authorList>
    </citation>
    <scope>NUCLEOTIDE SEQUENCE</scope>
    <source>
        <strain evidence="6">Rupite</strain>
    </source>
</reference>
<dbReference type="PANTHER" id="PTHR30385:SF4">
    <property type="entry name" value="RNA POLYMERASE SIGMA-E FACTOR"/>
    <property type="match status" value="1"/>
</dbReference>
<evidence type="ECO:0000256" key="3">
    <source>
        <dbReference type="ARBA" id="ARBA00023125"/>
    </source>
</evidence>
<protein>
    <submittedName>
        <fullName evidence="6">RNA polymerase sigma factor SigF</fullName>
    </submittedName>
</protein>
<evidence type="ECO:0000256" key="4">
    <source>
        <dbReference type="ARBA" id="ARBA00023163"/>
    </source>
</evidence>
<evidence type="ECO:0000256" key="2">
    <source>
        <dbReference type="ARBA" id="ARBA00023082"/>
    </source>
</evidence>
<keyword evidence="4" id="KW-0804">Transcription</keyword>
<proteinExistence type="predicted"/>
<name>A0ABT0CCJ0_THEVL</name>
<dbReference type="SUPFAM" id="SSF88946">
    <property type="entry name" value="Sigma2 domain of RNA polymerase sigma factors"/>
    <property type="match status" value="1"/>
</dbReference>
<dbReference type="InterPro" id="IPR036388">
    <property type="entry name" value="WH-like_DNA-bd_sf"/>
</dbReference>
<evidence type="ECO:0000259" key="5">
    <source>
        <dbReference type="PROSITE" id="PS00715"/>
    </source>
</evidence>
<dbReference type="Pfam" id="PF04539">
    <property type="entry name" value="Sigma70_r3"/>
    <property type="match status" value="1"/>
</dbReference>
<sequence>MASTEDVKTRTTELLRLYHQRPDPCLRNRLVELNLGLVRKEAHHWRNQCTEGYDDLMQIGCLGLIQAIERFDITRGLAFSSFAMPYIRGEIQHYLRDKSPTMRIPRRWATLQRQAKKEIARLRQELGRPPSEAEVREALDLTEQEWQEMELALQNSLLLSLDAPIQTEEDSVALGEIVPDQRYRSFQLAEEDRIRLQNALAKLEQRTRTILEFVFFYDLTQKETAERLGISAVTVSRQVKKGLERLTKLLNQDIF</sequence>
<dbReference type="Gene3D" id="1.10.10.10">
    <property type="entry name" value="Winged helix-like DNA-binding domain superfamily/Winged helix DNA-binding domain"/>
    <property type="match status" value="2"/>
</dbReference>
<dbReference type="InterPro" id="IPR013325">
    <property type="entry name" value="RNA_pol_sigma_r2"/>
</dbReference>
<dbReference type="CDD" id="cd06171">
    <property type="entry name" value="Sigma70_r4"/>
    <property type="match status" value="1"/>
</dbReference>
<dbReference type="Pfam" id="PF04545">
    <property type="entry name" value="Sigma70_r4"/>
    <property type="match status" value="1"/>
</dbReference>
<keyword evidence="1" id="KW-0805">Transcription regulation</keyword>
<dbReference type="NCBIfam" id="NF005644">
    <property type="entry name" value="PRK07408.1"/>
    <property type="match status" value="1"/>
</dbReference>
<dbReference type="PROSITE" id="PS00715">
    <property type="entry name" value="SIGMA70_1"/>
    <property type="match status" value="1"/>
</dbReference>
<dbReference type="NCBIfam" id="TIGR02937">
    <property type="entry name" value="sigma70-ECF"/>
    <property type="match status" value="1"/>
</dbReference>
<dbReference type="InterPro" id="IPR007630">
    <property type="entry name" value="RNA_pol_sigma70_r4"/>
</dbReference>
<dbReference type="InterPro" id="IPR007624">
    <property type="entry name" value="RNA_pol_sigma70_r3"/>
</dbReference>
<dbReference type="SUPFAM" id="SSF88659">
    <property type="entry name" value="Sigma3 and sigma4 domains of RNA polymerase sigma factors"/>
    <property type="match status" value="2"/>
</dbReference>
<keyword evidence="2" id="KW-0731">Sigma factor</keyword>
<dbReference type="InterPro" id="IPR000943">
    <property type="entry name" value="RNA_pol_sigma70"/>
</dbReference>
<dbReference type="Gene3D" id="1.20.120.1810">
    <property type="match status" value="1"/>
</dbReference>
<dbReference type="Pfam" id="PF04542">
    <property type="entry name" value="Sigma70_r2"/>
    <property type="match status" value="1"/>
</dbReference>
<feature type="domain" description="RNA polymerase sigma-70" evidence="5">
    <location>
        <begin position="55"/>
        <end position="68"/>
    </location>
</feature>
<evidence type="ECO:0000256" key="1">
    <source>
        <dbReference type="ARBA" id="ARBA00023015"/>
    </source>
</evidence>
<dbReference type="Proteomes" id="UP000830835">
    <property type="component" value="Unassembled WGS sequence"/>
</dbReference>
<dbReference type="EMBL" id="JAFIRA010000029">
    <property type="protein sequence ID" value="MCJ2543485.1"/>
    <property type="molecule type" value="Genomic_DNA"/>
</dbReference>
<keyword evidence="7" id="KW-1185">Reference proteome</keyword>
<evidence type="ECO:0000313" key="7">
    <source>
        <dbReference type="Proteomes" id="UP000830835"/>
    </source>
</evidence>
<organism evidence="6 7">
    <name type="scientific">Thermostichus vulcanus str. 'Rupite'</name>
    <dbReference type="NCBI Taxonomy" id="2813851"/>
    <lineage>
        <taxon>Bacteria</taxon>
        <taxon>Bacillati</taxon>
        <taxon>Cyanobacteriota</taxon>
        <taxon>Cyanophyceae</taxon>
        <taxon>Thermostichales</taxon>
        <taxon>Thermostichaceae</taxon>
        <taxon>Thermostichus</taxon>
    </lineage>
</organism>
<gene>
    <name evidence="6" type="ORF">JX360_11280</name>
</gene>
<dbReference type="PANTHER" id="PTHR30385">
    <property type="entry name" value="SIGMA FACTOR F FLAGELLAR"/>
    <property type="match status" value="1"/>
</dbReference>
<dbReference type="InterPro" id="IPR014284">
    <property type="entry name" value="RNA_pol_sigma-70_dom"/>
</dbReference>
<comment type="caution">
    <text evidence="6">The sequence shown here is derived from an EMBL/GenBank/DDBJ whole genome shotgun (WGS) entry which is preliminary data.</text>
</comment>